<sequence>MNNMVASHLTPPVREREPQESLYMDSPEVLGHALCTLVPDMMAGFCILTSTGEIRISAPDAPAFATAMETLLLEKIHYIQNERCRRSANKRAVEIAEKLHENSEKWKQWQQKAKAES</sequence>
<dbReference type="AlphaFoldDB" id="A0A3F3ID45"/>
<protein>
    <submittedName>
        <fullName evidence="2">Uncharacterized protein</fullName>
    </submittedName>
</protein>
<feature type="region of interest" description="Disordered" evidence="1">
    <location>
        <begin position="1"/>
        <end position="20"/>
    </location>
</feature>
<proteinExistence type="predicted"/>
<comment type="caution">
    <text evidence="2">The sequence shown here is derived from an EMBL/GenBank/DDBJ whole genome shotgun (WGS) entry which is preliminary data.</text>
</comment>
<accession>A0A3F3ID45</accession>
<reference evidence="2" key="1">
    <citation type="submission" date="2016-09" db="EMBL/GenBank/DDBJ databases">
        <title>Whole Genome Sequencing of Salmonella enterica subsp. enterica serovar Nottingham.</title>
        <authorList>
            <person name="Zheng J."/>
            <person name="Wang H."/>
        </authorList>
    </citation>
    <scope>NUCLEOTIDE SEQUENCE [LARGE SCALE GENOMIC DNA]</scope>
    <source>
        <strain evidence="2">CFSAN055411</strain>
    </source>
</reference>
<dbReference type="RefSeq" id="WP_059346631.1">
    <property type="nucleotide sequence ID" value="NZ_MJEL01000014.1"/>
</dbReference>
<name>A0A3F3ID45_SALER</name>
<organism evidence="2">
    <name type="scientific">Salmonella enterica</name>
    <name type="common">Salmonella choleraesuis</name>
    <dbReference type="NCBI Taxonomy" id="28901"/>
    <lineage>
        <taxon>Bacteria</taxon>
        <taxon>Pseudomonadati</taxon>
        <taxon>Pseudomonadota</taxon>
        <taxon>Gammaproteobacteria</taxon>
        <taxon>Enterobacterales</taxon>
        <taxon>Enterobacteriaceae</taxon>
        <taxon>Salmonella</taxon>
    </lineage>
</organism>
<dbReference type="Proteomes" id="UP000852880">
    <property type="component" value="Unassembled WGS sequence"/>
</dbReference>
<evidence type="ECO:0000256" key="1">
    <source>
        <dbReference type="SAM" id="MobiDB-lite"/>
    </source>
</evidence>
<dbReference type="EMBL" id="MJEL01000014">
    <property type="protein sequence ID" value="OEH97480.1"/>
    <property type="molecule type" value="Genomic_DNA"/>
</dbReference>
<gene>
    <name evidence="2" type="ORF">BH006_21975</name>
</gene>
<evidence type="ECO:0000313" key="2">
    <source>
        <dbReference type="EMBL" id="OEH97480.1"/>
    </source>
</evidence>